<dbReference type="PROSITE" id="PS01125">
    <property type="entry name" value="ROK"/>
    <property type="match status" value="1"/>
</dbReference>
<dbReference type="RefSeq" id="WP_329413786.1">
    <property type="nucleotide sequence ID" value="NZ_CP109441.1"/>
</dbReference>
<dbReference type="EMBL" id="CP109441">
    <property type="protein sequence ID" value="WUV49287.1"/>
    <property type="molecule type" value="Genomic_DNA"/>
</dbReference>
<sequence length="301" mass="30529">MMVLALDIGATKFAAGVVYGGRKVRDVRRVDVPRESVWSACRDLLLEVAGDATVSAIGIGSAGPVDVRTGVTGPLNIPEWKPGFPIVAEVQRLFPAAAVRFAIDGACLALAEHHVGALRGIPNGLAMTVSSGIGGGIIADGRVVLGRTGNAGHVGHIVVPGWDVPCECGGVGCVEAIASGMSSVRWAREQGWRGETGAGLAKAAHTGDEIALAALHRAGTALGTAIASAGATLDIDRVVIGGGFAQSGEPLWEPLRAALTRHTGLDFLRELQVVPSRITNGATLVGAGVLAAGHDTADAIS</sequence>
<reference evidence="2" key="1">
    <citation type="submission" date="2022-10" db="EMBL/GenBank/DDBJ databases">
        <title>The complete genomes of actinobacterial strains from the NBC collection.</title>
        <authorList>
            <person name="Joergensen T.S."/>
            <person name="Alvarez Arevalo M."/>
            <person name="Sterndorff E.B."/>
            <person name="Faurdal D."/>
            <person name="Vuksanovic O."/>
            <person name="Mourched A.-S."/>
            <person name="Charusanti P."/>
            <person name="Shaw S."/>
            <person name="Blin K."/>
            <person name="Weber T."/>
        </authorList>
    </citation>
    <scope>NUCLEOTIDE SEQUENCE</scope>
    <source>
        <strain evidence="2">NBC_01482</strain>
    </source>
</reference>
<comment type="similarity">
    <text evidence="1">Belongs to the ROK (NagC/XylR) family.</text>
</comment>
<evidence type="ECO:0000313" key="2">
    <source>
        <dbReference type="EMBL" id="WUV49287.1"/>
    </source>
</evidence>
<dbReference type="InterPro" id="IPR049874">
    <property type="entry name" value="ROK_cs"/>
</dbReference>
<dbReference type="SUPFAM" id="SSF53067">
    <property type="entry name" value="Actin-like ATPase domain"/>
    <property type="match status" value="1"/>
</dbReference>
<dbReference type="PANTHER" id="PTHR18964:SF169">
    <property type="entry name" value="N-ACETYLMANNOSAMINE KINASE"/>
    <property type="match status" value="1"/>
</dbReference>
<dbReference type="Gene3D" id="3.30.420.40">
    <property type="match status" value="2"/>
</dbReference>
<evidence type="ECO:0000256" key="1">
    <source>
        <dbReference type="ARBA" id="ARBA00006479"/>
    </source>
</evidence>
<gene>
    <name evidence="2" type="ORF">OG563_14440</name>
</gene>
<accession>A0ABZ1Z176</accession>
<evidence type="ECO:0000313" key="3">
    <source>
        <dbReference type="Proteomes" id="UP001432062"/>
    </source>
</evidence>
<dbReference type="PANTHER" id="PTHR18964">
    <property type="entry name" value="ROK (REPRESSOR, ORF, KINASE) FAMILY"/>
    <property type="match status" value="1"/>
</dbReference>
<dbReference type="Pfam" id="PF00480">
    <property type="entry name" value="ROK"/>
    <property type="match status" value="1"/>
</dbReference>
<dbReference type="InterPro" id="IPR000600">
    <property type="entry name" value="ROK"/>
</dbReference>
<protein>
    <submittedName>
        <fullName evidence="2">ROK family protein</fullName>
    </submittedName>
</protein>
<dbReference type="Proteomes" id="UP001432062">
    <property type="component" value="Chromosome"/>
</dbReference>
<keyword evidence="3" id="KW-1185">Reference proteome</keyword>
<proteinExistence type="inferred from homology"/>
<name>A0ABZ1Z176_9NOCA</name>
<dbReference type="InterPro" id="IPR043129">
    <property type="entry name" value="ATPase_NBD"/>
</dbReference>
<organism evidence="2 3">
    <name type="scientific">Nocardia vinacea</name>
    <dbReference type="NCBI Taxonomy" id="96468"/>
    <lineage>
        <taxon>Bacteria</taxon>
        <taxon>Bacillati</taxon>
        <taxon>Actinomycetota</taxon>
        <taxon>Actinomycetes</taxon>
        <taxon>Mycobacteriales</taxon>
        <taxon>Nocardiaceae</taxon>
        <taxon>Nocardia</taxon>
    </lineage>
</organism>